<dbReference type="OrthoDB" id="2161974at2759"/>
<keyword evidence="3" id="KW-1185">Reference proteome</keyword>
<dbReference type="AlphaFoldDB" id="A0A401RE12"/>
<reference evidence="2 3" key="1">
    <citation type="journal article" date="2018" name="Nat. Ecol. Evol.">
        <title>Shark genomes provide insights into elasmobranch evolution and the origin of vertebrates.</title>
        <authorList>
            <person name="Hara Y"/>
            <person name="Yamaguchi K"/>
            <person name="Onimaru K"/>
            <person name="Kadota M"/>
            <person name="Koyanagi M"/>
            <person name="Keeley SD"/>
            <person name="Tatsumi K"/>
            <person name="Tanaka K"/>
            <person name="Motone F"/>
            <person name="Kageyama Y"/>
            <person name="Nozu R"/>
            <person name="Adachi N"/>
            <person name="Nishimura O"/>
            <person name="Nakagawa R"/>
            <person name="Tanegashima C"/>
            <person name="Kiyatake I"/>
            <person name="Matsumoto R"/>
            <person name="Murakumo K"/>
            <person name="Nishida K"/>
            <person name="Terakita A"/>
            <person name="Kuratani S"/>
            <person name="Sato K"/>
            <person name="Hyodo S Kuraku.S."/>
        </authorList>
    </citation>
    <scope>NUCLEOTIDE SEQUENCE [LARGE SCALE GENOMIC DNA]</scope>
</reference>
<dbReference type="Proteomes" id="UP000287033">
    <property type="component" value="Unassembled WGS sequence"/>
</dbReference>
<name>A0A401RE12_CHIPU</name>
<proteinExistence type="predicted"/>
<sequence>MHADDKLNVFVSPFAEIRDGNLKAILGLFFSLSRYKQQQQQQYQDLIELQQQVQHQSLPASSGSPQRAQPDMQSRLPGPSRGSAAGSTTKVQGANSLNRRSQSFNSIDKNKPLQNAGGSEKGNPLRYPSVPSLFPRFPSISALASAGSAHSIVVHNQSSAFEELQL</sequence>
<dbReference type="EMBL" id="BEZZ01003754">
    <property type="protein sequence ID" value="GCC16390.1"/>
    <property type="molecule type" value="Genomic_DNA"/>
</dbReference>
<comment type="caution">
    <text evidence="2">The sequence shown here is derived from an EMBL/GenBank/DDBJ whole genome shotgun (WGS) entry which is preliminary data.</text>
</comment>
<dbReference type="SUPFAM" id="SSF47576">
    <property type="entry name" value="Calponin-homology domain, CH-domain"/>
    <property type="match status" value="1"/>
</dbReference>
<dbReference type="GO" id="GO:0022008">
    <property type="term" value="P:neurogenesis"/>
    <property type="evidence" value="ECO:0007669"/>
    <property type="project" value="InterPro"/>
</dbReference>
<dbReference type="PANTHER" id="PTHR12784">
    <property type="entry name" value="STEERIN"/>
    <property type="match status" value="1"/>
</dbReference>
<protein>
    <recommendedName>
        <fullName evidence="4">Calponin-homology (CH) domain-containing protein</fullName>
    </recommendedName>
</protein>
<evidence type="ECO:0000313" key="3">
    <source>
        <dbReference type="Proteomes" id="UP000287033"/>
    </source>
</evidence>
<accession>A0A401RE12</accession>
<feature type="compositionally biased region" description="Polar residues" evidence="1">
    <location>
        <begin position="85"/>
        <end position="117"/>
    </location>
</feature>
<evidence type="ECO:0000313" key="2">
    <source>
        <dbReference type="EMBL" id="GCC16390.1"/>
    </source>
</evidence>
<gene>
    <name evidence="2" type="ORF">chiPu_0021352</name>
</gene>
<dbReference type="InterPro" id="IPR036872">
    <property type="entry name" value="CH_dom_sf"/>
</dbReference>
<feature type="region of interest" description="Disordered" evidence="1">
    <location>
        <begin position="54"/>
        <end position="124"/>
    </location>
</feature>
<dbReference type="InterPro" id="IPR039041">
    <property type="entry name" value="Nav/unc-53"/>
</dbReference>
<organism evidence="2 3">
    <name type="scientific">Chiloscyllium punctatum</name>
    <name type="common">Brownbanded bambooshark</name>
    <name type="synonym">Hemiscyllium punctatum</name>
    <dbReference type="NCBI Taxonomy" id="137246"/>
    <lineage>
        <taxon>Eukaryota</taxon>
        <taxon>Metazoa</taxon>
        <taxon>Chordata</taxon>
        <taxon>Craniata</taxon>
        <taxon>Vertebrata</taxon>
        <taxon>Chondrichthyes</taxon>
        <taxon>Elasmobranchii</taxon>
        <taxon>Galeomorphii</taxon>
        <taxon>Galeoidea</taxon>
        <taxon>Orectolobiformes</taxon>
        <taxon>Hemiscylliidae</taxon>
        <taxon>Chiloscyllium</taxon>
    </lineage>
</organism>
<evidence type="ECO:0008006" key="4">
    <source>
        <dbReference type="Google" id="ProtNLM"/>
    </source>
</evidence>
<dbReference type="PANTHER" id="PTHR12784:SF28">
    <property type="entry name" value="PROTEIN SICKIE"/>
    <property type="match status" value="1"/>
</dbReference>
<dbReference type="STRING" id="137246.A0A401RE12"/>
<evidence type="ECO:0000256" key="1">
    <source>
        <dbReference type="SAM" id="MobiDB-lite"/>
    </source>
</evidence>